<dbReference type="InterPro" id="IPR011059">
    <property type="entry name" value="Metal-dep_hydrolase_composite"/>
</dbReference>
<comment type="caution">
    <text evidence="8">The sequence shown here is derived from an EMBL/GenBank/DDBJ whole genome shotgun (WGS) entry which is preliminary data.</text>
</comment>
<dbReference type="SUPFAM" id="SSF53697">
    <property type="entry name" value="SIS domain"/>
    <property type="match status" value="1"/>
</dbReference>
<evidence type="ECO:0000256" key="4">
    <source>
        <dbReference type="ARBA" id="ARBA00022801"/>
    </source>
</evidence>
<dbReference type="PROSITE" id="PS51464">
    <property type="entry name" value="SIS"/>
    <property type="match status" value="2"/>
</dbReference>
<evidence type="ECO:0000256" key="6">
    <source>
        <dbReference type="SAM" id="MobiDB-lite"/>
    </source>
</evidence>
<evidence type="ECO:0000259" key="7">
    <source>
        <dbReference type="PROSITE" id="PS51464"/>
    </source>
</evidence>
<accession>A0ABP9RFQ5</accession>
<sequence>MRYGNILTPEGWRLGEIHWRYGRIVGIDGAPTVPADNDAPYVLPGFVDLHVHGGGGADTMEGGEAVATLARTHARFGTTSLLATTMTATAAEVRRVLGEIGTLIKAPPGEGARILGVHLEGPYINPGKLGAQPLHARPGEIDEIDEIDELCELAPIRLVTLAPELSGHYALIRHLSERGVRVQLGHTLGSYEQGVAAMEHGACGFTHLYNAMTGLHHRHPGMVGAALAHADFAELIPDLLHVHPGAIRVALRSIPRLYAVTDSTAAAGMPDGEYRLGEQAVTKCLGGVRLADGTLAGSTLTMDQALRNLVAIGLPLDEASARVSRHPADFLGLHDRGRLAGGCHADLVVLDRELAVEAVYVEGRRVGHGTGPDPPAGSSASSSAIPPRRRLMSSMMLSEARNAPERIAGQLTRNAEPLAELGEWLRQRDPHGVVTVARGSSDHAASYFGYLCMQSRGIPVASLPPSLTTLARAPWKLDGQLALAISQSGQSPDLIETQKALAAGGAQTLALVNTPRSPLGEVSDREIPLYAGEERSVAATKSYLATLSACAQLLGHWNGDRELLAALEALPERLHAAAEQDWSPAIEALRDADRLMVVGRGTGLAIAQEAALKFKETCAIQAEPFSGAEVKHGPMALIGPGYRVLVFAPPGPEQAGLLELAEWLKSVGARVLLAADESVAQRELTLADAGHAALQPLAVIQSFYVMAAGLAAARGSDPDQPRHLKKVTRTR</sequence>
<keyword evidence="2" id="KW-0479">Metal-binding</keyword>
<evidence type="ECO:0000256" key="3">
    <source>
        <dbReference type="ARBA" id="ARBA00022737"/>
    </source>
</evidence>
<evidence type="ECO:0000313" key="8">
    <source>
        <dbReference type="EMBL" id="GAA5176378.1"/>
    </source>
</evidence>
<feature type="region of interest" description="Disordered" evidence="6">
    <location>
        <begin position="366"/>
        <end position="387"/>
    </location>
</feature>
<dbReference type="SUPFAM" id="SSF51556">
    <property type="entry name" value="Metallo-dependent hydrolases"/>
    <property type="match status" value="1"/>
</dbReference>
<dbReference type="InterPro" id="IPR046348">
    <property type="entry name" value="SIS_dom_sf"/>
</dbReference>
<dbReference type="InterPro" id="IPR001347">
    <property type="entry name" value="SIS_dom"/>
</dbReference>
<evidence type="ECO:0000256" key="5">
    <source>
        <dbReference type="ARBA" id="ARBA00023277"/>
    </source>
</evidence>
<name>A0ABP9RFQ5_9GAMM</name>
<keyword evidence="9" id="KW-1185">Reference proteome</keyword>
<gene>
    <name evidence="8" type="ORF">GCM10023342_21690</name>
</gene>
<dbReference type="Gene3D" id="3.40.50.10490">
    <property type="entry name" value="Glucose-6-phosphate isomerase like protein, domain 1"/>
    <property type="match status" value="2"/>
</dbReference>
<dbReference type="InterPro" id="IPR035466">
    <property type="entry name" value="GlmS/AgaS_SIS"/>
</dbReference>
<keyword evidence="4" id="KW-0378">Hydrolase</keyword>
<dbReference type="CDD" id="cd00854">
    <property type="entry name" value="NagA"/>
    <property type="match status" value="1"/>
</dbReference>
<proteinExistence type="inferred from homology"/>
<feature type="domain" description="SIS" evidence="7">
    <location>
        <begin position="585"/>
        <end position="721"/>
    </location>
</feature>
<dbReference type="Proteomes" id="UP001500074">
    <property type="component" value="Unassembled WGS sequence"/>
</dbReference>
<dbReference type="CDD" id="cd05008">
    <property type="entry name" value="SIS_GlmS_GlmD_1"/>
    <property type="match status" value="1"/>
</dbReference>
<comment type="similarity">
    <text evidence="1">Belongs to the metallo-dependent hydrolases superfamily. NagA family.</text>
</comment>
<dbReference type="InterPro" id="IPR003764">
    <property type="entry name" value="GlcNAc_6-P_deAcase"/>
</dbReference>
<dbReference type="PANTHER" id="PTHR11113:SF14">
    <property type="entry name" value="N-ACETYLGLUCOSAMINE-6-PHOSPHATE DEACETYLASE"/>
    <property type="match status" value="1"/>
</dbReference>
<dbReference type="PANTHER" id="PTHR11113">
    <property type="entry name" value="N-ACETYLGLUCOSAMINE-6-PHOSPHATE DEACETYLASE"/>
    <property type="match status" value="1"/>
</dbReference>
<reference evidence="9" key="1">
    <citation type="journal article" date="2019" name="Int. J. Syst. Evol. Microbiol.">
        <title>The Global Catalogue of Microorganisms (GCM) 10K type strain sequencing project: providing services to taxonomists for standard genome sequencing and annotation.</title>
        <authorList>
            <consortium name="The Broad Institute Genomics Platform"/>
            <consortium name="The Broad Institute Genome Sequencing Center for Infectious Disease"/>
            <person name="Wu L."/>
            <person name="Ma J."/>
        </authorList>
    </citation>
    <scope>NUCLEOTIDE SEQUENCE [LARGE SCALE GENOMIC DNA]</scope>
    <source>
        <strain evidence="9">JCM 18472</strain>
    </source>
</reference>
<dbReference type="Gene3D" id="3.20.20.140">
    <property type="entry name" value="Metal-dependent hydrolases"/>
    <property type="match status" value="1"/>
</dbReference>
<protein>
    <recommendedName>
        <fullName evidence="7">SIS domain-containing protein</fullName>
    </recommendedName>
</protein>
<dbReference type="Pfam" id="PF01380">
    <property type="entry name" value="SIS"/>
    <property type="match status" value="2"/>
</dbReference>
<dbReference type="Gene3D" id="2.30.40.10">
    <property type="entry name" value="Urease, subunit C, domain 1"/>
    <property type="match status" value="1"/>
</dbReference>
<dbReference type="SUPFAM" id="SSF51338">
    <property type="entry name" value="Composite domain of metallo-dependent hydrolases"/>
    <property type="match status" value="1"/>
</dbReference>
<dbReference type="CDD" id="cd05009">
    <property type="entry name" value="SIS_GlmS_GlmD_2"/>
    <property type="match status" value="1"/>
</dbReference>
<evidence type="ECO:0000313" key="9">
    <source>
        <dbReference type="Proteomes" id="UP001500074"/>
    </source>
</evidence>
<dbReference type="RefSeq" id="WP_236254987.1">
    <property type="nucleotide sequence ID" value="NZ_BAABKI010000022.1"/>
</dbReference>
<evidence type="ECO:0000256" key="1">
    <source>
        <dbReference type="ARBA" id="ARBA00010716"/>
    </source>
</evidence>
<feature type="compositionally biased region" description="Low complexity" evidence="6">
    <location>
        <begin position="376"/>
        <end position="386"/>
    </location>
</feature>
<dbReference type="InterPro" id="IPR032466">
    <property type="entry name" value="Metal_Hydrolase"/>
</dbReference>
<dbReference type="EMBL" id="BAABKI010000022">
    <property type="protein sequence ID" value="GAA5176378.1"/>
    <property type="molecule type" value="Genomic_DNA"/>
</dbReference>
<keyword evidence="3" id="KW-0677">Repeat</keyword>
<dbReference type="Pfam" id="PF01979">
    <property type="entry name" value="Amidohydro_1"/>
    <property type="match status" value="1"/>
</dbReference>
<evidence type="ECO:0000256" key="2">
    <source>
        <dbReference type="ARBA" id="ARBA00022723"/>
    </source>
</evidence>
<organism evidence="8 9">
    <name type="scientific">Modicisalibacter zincidurans</name>
    <dbReference type="NCBI Taxonomy" id="1178777"/>
    <lineage>
        <taxon>Bacteria</taxon>
        <taxon>Pseudomonadati</taxon>
        <taxon>Pseudomonadota</taxon>
        <taxon>Gammaproteobacteria</taxon>
        <taxon>Oceanospirillales</taxon>
        <taxon>Halomonadaceae</taxon>
        <taxon>Modicisalibacter</taxon>
    </lineage>
</organism>
<keyword evidence="5" id="KW-0119">Carbohydrate metabolism</keyword>
<feature type="domain" description="SIS" evidence="7">
    <location>
        <begin position="421"/>
        <end position="569"/>
    </location>
</feature>
<dbReference type="InterPro" id="IPR035490">
    <property type="entry name" value="GlmS/FrlB_SIS"/>
</dbReference>
<dbReference type="InterPro" id="IPR006680">
    <property type="entry name" value="Amidohydro-rel"/>
</dbReference>
<dbReference type="NCBIfam" id="TIGR00221">
    <property type="entry name" value="nagA"/>
    <property type="match status" value="1"/>
</dbReference>